<evidence type="ECO:0000256" key="3">
    <source>
        <dbReference type="ARBA" id="ARBA00012916"/>
    </source>
</evidence>
<evidence type="ECO:0000313" key="14">
    <source>
        <dbReference type="Proteomes" id="UP000231503"/>
    </source>
</evidence>
<keyword evidence="9" id="KW-0315">Glutamine amidotransferase</keyword>
<protein>
    <recommendedName>
        <fullName evidence="4 10">Glutamine--fructose-6-phosphate aminotransferase [isomerizing]</fullName>
        <ecNumber evidence="3 10">2.6.1.16</ecNumber>
    </recommendedName>
    <alternativeName>
        <fullName evidence="10">D-fructose-6-phosphate amidotransferase</fullName>
    </alternativeName>
    <alternativeName>
        <fullName evidence="10">GFAT</fullName>
    </alternativeName>
    <alternativeName>
        <fullName evidence="10">Glucosamine-6-phosphate synthase</fullName>
    </alternativeName>
    <alternativeName>
        <fullName evidence="10">Hexosephosphate aminotransferase</fullName>
    </alternativeName>
    <alternativeName>
        <fullName evidence="10">L-glutamine--D-fructose-6-phosphate amidotransferase</fullName>
    </alternativeName>
</protein>
<dbReference type="InterPro" id="IPR035466">
    <property type="entry name" value="GlmS/AgaS_SIS"/>
</dbReference>
<dbReference type="SUPFAM" id="SSF56235">
    <property type="entry name" value="N-terminal nucleophile aminohydrolases (Ntn hydrolases)"/>
    <property type="match status" value="1"/>
</dbReference>
<keyword evidence="5 10" id="KW-0963">Cytoplasm</keyword>
<evidence type="ECO:0000256" key="9">
    <source>
        <dbReference type="ARBA" id="ARBA00022962"/>
    </source>
</evidence>
<dbReference type="PROSITE" id="PS51464">
    <property type="entry name" value="SIS"/>
    <property type="match status" value="2"/>
</dbReference>
<dbReference type="GO" id="GO:0006047">
    <property type="term" value="P:UDP-N-acetylglucosamine metabolic process"/>
    <property type="evidence" value="ECO:0007669"/>
    <property type="project" value="TreeGrafter"/>
</dbReference>
<dbReference type="InterPro" id="IPR047084">
    <property type="entry name" value="GFAT_N"/>
</dbReference>
<dbReference type="EMBL" id="PFCO01000008">
    <property type="protein sequence ID" value="PIR69417.1"/>
    <property type="molecule type" value="Genomic_DNA"/>
</dbReference>
<dbReference type="InterPro" id="IPR001347">
    <property type="entry name" value="SIS_dom"/>
</dbReference>
<dbReference type="InterPro" id="IPR046348">
    <property type="entry name" value="SIS_dom_sf"/>
</dbReference>
<feature type="active site" description="For Fru-6P isomerization activity" evidence="10">
    <location>
        <position position="611"/>
    </location>
</feature>
<sequence>MCGIVGYIGKKDGLAVVTKGLERLEYRGYDSAGVAFLGKRSPHLRVVKTVGRLQALTRALSGNASKEQTAVIGHTRWATHGVPTKQNAHPHIGCKKEIAVVHNGIIENHDVLREALVREGHTFRSHTDSEVLVHLIERMLLFGAPSLEDALRQALHHVRGTFGIAAFSSRWPDTIVAARRGSPLLVGIGKDGEYVVASDASAIAEHTKQVLYLNDNEMVSLSPAGHRVFDIANNTLTKSATVVDWTIEESQKGGFPHFMLKEIHEIPEVIQNALRGRVLAKENSVKLGGLEPIQKKLASIQRVIIVACGTSYYAGLIGKYLIERMAKLPVEVVYASEFRYAPHVIDRHVLVIAISQSGETADTLEAVKEAKRERALTLGIVNVVGSSIAREVHAGIYNHAGPEIAVASTKAFVSQLAVLALFSAYIGEMRNTFSEEERKAFLKDLLSLPHKCKLVLKESNTVKKIAKKFHTVGDVMFLGRKYNWPTALEGSLKLKEISYIHAEGYPAGEIKHGPIALIDANIPTIVIALKDSVYEKTVSAIQEIRARKGPVIAVASVGDDAILKYTQYVMFIPQIRESLSPMLAVIPLQLFAYYVSVFRGTDVDKPRNLAKSVTVE</sequence>
<evidence type="ECO:0000256" key="6">
    <source>
        <dbReference type="ARBA" id="ARBA00022576"/>
    </source>
</evidence>
<evidence type="ECO:0000259" key="11">
    <source>
        <dbReference type="PROSITE" id="PS51278"/>
    </source>
</evidence>
<dbReference type="InterPro" id="IPR005855">
    <property type="entry name" value="GFAT"/>
</dbReference>
<dbReference type="CDD" id="cd05009">
    <property type="entry name" value="SIS_GlmS_GlmD_2"/>
    <property type="match status" value="1"/>
</dbReference>
<dbReference type="CDD" id="cd05008">
    <property type="entry name" value="SIS_GlmS_GlmD_1"/>
    <property type="match status" value="1"/>
</dbReference>
<dbReference type="PANTHER" id="PTHR10937:SF0">
    <property type="entry name" value="GLUTAMINE--FRUCTOSE-6-PHOSPHATE TRANSAMINASE (ISOMERIZING)"/>
    <property type="match status" value="1"/>
</dbReference>
<keyword evidence="7 10" id="KW-0808">Transferase</keyword>
<evidence type="ECO:0000259" key="12">
    <source>
        <dbReference type="PROSITE" id="PS51464"/>
    </source>
</evidence>
<evidence type="ECO:0000256" key="2">
    <source>
        <dbReference type="ARBA" id="ARBA00004496"/>
    </source>
</evidence>
<proteinExistence type="inferred from homology"/>
<dbReference type="GO" id="GO:0005975">
    <property type="term" value="P:carbohydrate metabolic process"/>
    <property type="evidence" value="ECO:0007669"/>
    <property type="project" value="UniProtKB-UniRule"/>
</dbReference>
<evidence type="ECO:0000256" key="10">
    <source>
        <dbReference type="HAMAP-Rule" id="MF_00164"/>
    </source>
</evidence>
<dbReference type="FunFam" id="3.60.20.10:FF:000006">
    <property type="entry name" value="Glutamine--fructose-6-phosphate aminotransferase [isomerizing]"/>
    <property type="match status" value="1"/>
</dbReference>
<dbReference type="AlphaFoldDB" id="A0A2H0TD04"/>
<name>A0A2H0TD04_9BACT</name>
<feature type="domain" description="SIS" evidence="12">
    <location>
        <begin position="465"/>
        <end position="606"/>
    </location>
</feature>
<feature type="domain" description="Glutamine amidotransferase type-2" evidence="11">
    <location>
        <begin position="2"/>
        <end position="224"/>
    </location>
</feature>
<dbReference type="CDD" id="cd00714">
    <property type="entry name" value="GFAT"/>
    <property type="match status" value="1"/>
</dbReference>
<dbReference type="NCBIfam" id="TIGR01135">
    <property type="entry name" value="glmS"/>
    <property type="match status" value="1"/>
</dbReference>
<keyword evidence="8" id="KW-0677">Repeat</keyword>
<dbReference type="GO" id="GO:0006002">
    <property type="term" value="P:fructose 6-phosphate metabolic process"/>
    <property type="evidence" value="ECO:0007669"/>
    <property type="project" value="TreeGrafter"/>
</dbReference>
<comment type="catalytic activity">
    <reaction evidence="1 10">
        <text>D-fructose 6-phosphate + L-glutamine = D-glucosamine 6-phosphate + L-glutamate</text>
        <dbReference type="Rhea" id="RHEA:13237"/>
        <dbReference type="ChEBI" id="CHEBI:29985"/>
        <dbReference type="ChEBI" id="CHEBI:58359"/>
        <dbReference type="ChEBI" id="CHEBI:58725"/>
        <dbReference type="ChEBI" id="CHEBI:61527"/>
        <dbReference type="EC" id="2.6.1.16"/>
    </reaction>
</comment>
<dbReference type="PANTHER" id="PTHR10937">
    <property type="entry name" value="GLUCOSAMINE--FRUCTOSE-6-PHOSPHATE AMINOTRANSFERASE, ISOMERIZING"/>
    <property type="match status" value="1"/>
</dbReference>
<dbReference type="GO" id="GO:0005829">
    <property type="term" value="C:cytosol"/>
    <property type="evidence" value="ECO:0007669"/>
    <property type="project" value="TreeGrafter"/>
</dbReference>
<dbReference type="GO" id="GO:0097367">
    <property type="term" value="F:carbohydrate derivative binding"/>
    <property type="evidence" value="ECO:0007669"/>
    <property type="project" value="InterPro"/>
</dbReference>
<feature type="active site" description="Nucleophile; for GATase activity" evidence="10">
    <location>
        <position position="2"/>
    </location>
</feature>
<evidence type="ECO:0000256" key="8">
    <source>
        <dbReference type="ARBA" id="ARBA00022737"/>
    </source>
</evidence>
<dbReference type="InterPro" id="IPR029055">
    <property type="entry name" value="Ntn_hydrolases_N"/>
</dbReference>
<evidence type="ECO:0000256" key="4">
    <source>
        <dbReference type="ARBA" id="ARBA00016090"/>
    </source>
</evidence>
<dbReference type="EC" id="2.6.1.16" evidence="3 10"/>
<dbReference type="NCBIfam" id="NF001484">
    <property type="entry name" value="PRK00331.1"/>
    <property type="match status" value="1"/>
</dbReference>
<evidence type="ECO:0000256" key="5">
    <source>
        <dbReference type="ARBA" id="ARBA00022490"/>
    </source>
</evidence>
<gene>
    <name evidence="10 13" type="primary">glmS</name>
    <name evidence="13" type="ORF">COU47_03540</name>
</gene>
<dbReference type="Gene3D" id="3.40.50.10490">
    <property type="entry name" value="Glucose-6-phosphate isomerase like protein, domain 1"/>
    <property type="match status" value="2"/>
</dbReference>
<dbReference type="Proteomes" id="UP000231503">
    <property type="component" value="Unassembled WGS sequence"/>
</dbReference>
<dbReference type="PROSITE" id="PS51278">
    <property type="entry name" value="GATASE_TYPE_2"/>
    <property type="match status" value="1"/>
</dbReference>
<comment type="function">
    <text evidence="10">Catalyzes the first step in hexosamine metabolism, converting fructose-6P into glucosamine-6P using glutamine as a nitrogen source.</text>
</comment>
<dbReference type="InterPro" id="IPR035490">
    <property type="entry name" value="GlmS/FrlB_SIS"/>
</dbReference>
<dbReference type="HAMAP" id="MF_00164">
    <property type="entry name" value="GlmS"/>
    <property type="match status" value="1"/>
</dbReference>
<comment type="subcellular location">
    <subcellularLocation>
        <location evidence="2 10">Cytoplasm</location>
    </subcellularLocation>
</comment>
<comment type="subunit">
    <text evidence="10">Homodimer.</text>
</comment>
<comment type="caution">
    <text evidence="13">The sequence shown here is derived from an EMBL/GenBank/DDBJ whole genome shotgun (WGS) entry which is preliminary data.</text>
</comment>
<dbReference type="Pfam" id="PF13522">
    <property type="entry name" value="GATase_6"/>
    <property type="match status" value="1"/>
</dbReference>
<dbReference type="GO" id="GO:0006487">
    <property type="term" value="P:protein N-linked glycosylation"/>
    <property type="evidence" value="ECO:0007669"/>
    <property type="project" value="TreeGrafter"/>
</dbReference>
<organism evidence="13 14">
    <name type="scientific">Candidatus Niyogibacteria bacterium CG10_big_fil_rev_8_21_14_0_10_46_36</name>
    <dbReference type="NCBI Taxonomy" id="1974726"/>
    <lineage>
        <taxon>Bacteria</taxon>
        <taxon>Candidatus Niyogiibacteriota</taxon>
    </lineage>
</organism>
<feature type="initiator methionine" description="Removed" evidence="10">
    <location>
        <position position="1"/>
    </location>
</feature>
<keyword evidence="6 10" id="KW-0032">Aminotransferase</keyword>
<dbReference type="Pfam" id="PF01380">
    <property type="entry name" value="SIS"/>
    <property type="match status" value="2"/>
</dbReference>
<evidence type="ECO:0000256" key="1">
    <source>
        <dbReference type="ARBA" id="ARBA00001031"/>
    </source>
</evidence>
<accession>A0A2H0TD04</accession>
<dbReference type="Gene3D" id="3.60.20.10">
    <property type="entry name" value="Glutamine Phosphoribosylpyrophosphate, subunit 1, domain 1"/>
    <property type="match status" value="1"/>
</dbReference>
<evidence type="ECO:0000256" key="7">
    <source>
        <dbReference type="ARBA" id="ARBA00022679"/>
    </source>
</evidence>
<dbReference type="FunFam" id="3.40.50.10490:FF:000001">
    <property type="entry name" value="Glutamine--fructose-6-phosphate aminotransferase [isomerizing]"/>
    <property type="match status" value="1"/>
</dbReference>
<dbReference type="GO" id="GO:0004360">
    <property type="term" value="F:glutamine-fructose-6-phosphate transaminase (isomerizing) activity"/>
    <property type="evidence" value="ECO:0007669"/>
    <property type="project" value="UniProtKB-UniRule"/>
</dbReference>
<evidence type="ECO:0000313" key="13">
    <source>
        <dbReference type="EMBL" id="PIR69417.1"/>
    </source>
</evidence>
<feature type="domain" description="SIS" evidence="12">
    <location>
        <begin position="293"/>
        <end position="432"/>
    </location>
</feature>
<reference evidence="14" key="1">
    <citation type="submission" date="2017-09" db="EMBL/GenBank/DDBJ databases">
        <title>Depth-based differentiation of microbial function through sediment-hosted aquifers and enrichment of novel symbionts in the deep terrestrial subsurface.</title>
        <authorList>
            <person name="Probst A.J."/>
            <person name="Ladd B."/>
            <person name="Jarett J.K."/>
            <person name="Geller-Mcgrath D.E."/>
            <person name="Sieber C.M.K."/>
            <person name="Emerson J.B."/>
            <person name="Anantharaman K."/>
            <person name="Thomas B.C."/>
            <person name="Malmstrom R."/>
            <person name="Stieglmeier M."/>
            <person name="Klingl A."/>
            <person name="Woyke T."/>
            <person name="Ryan C.M."/>
            <person name="Banfield J.F."/>
        </authorList>
    </citation>
    <scope>NUCLEOTIDE SEQUENCE [LARGE SCALE GENOMIC DNA]</scope>
</reference>
<dbReference type="SUPFAM" id="SSF53697">
    <property type="entry name" value="SIS domain"/>
    <property type="match status" value="1"/>
</dbReference>
<dbReference type="InterPro" id="IPR017932">
    <property type="entry name" value="GATase_2_dom"/>
</dbReference>